<dbReference type="KEGG" id="spaa:SPAPADRAFT_60979"/>
<evidence type="ECO:0000256" key="2">
    <source>
        <dbReference type="ARBA" id="ARBA00012502"/>
    </source>
</evidence>
<sequence length="186" mass="21106">MSVSTISSTLKTTPTSQLITLAAGCFWGVERVFKKQFENKGLVDVKVGYANGIPTVGNVNYELVCSGSTNFVESIQLSYEPAQLKLEDILDIFFRMHDPTTVNSQGPDVGTQYRSAILTHNDQDNALAWKLKEEYQKTWYPNDKIVTIIEPIKVWHDAEEYHQKYLEKNPAGYECPSHFIRTKPKA</sequence>
<dbReference type="FunCoup" id="G3AKU3">
    <property type="interactions" value="584"/>
</dbReference>
<dbReference type="GeneID" id="18873666"/>
<comment type="catalytic activity">
    <reaction evidence="6">
        <text>[thioredoxin]-disulfide + L-methionine + H2O = L-methionine (S)-S-oxide + [thioredoxin]-dithiol</text>
        <dbReference type="Rhea" id="RHEA:19993"/>
        <dbReference type="Rhea" id="RHEA-COMP:10698"/>
        <dbReference type="Rhea" id="RHEA-COMP:10700"/>
        <dbReference type="ChEBI" id="CHEBI:15377"/>
        <dbReference type="ChEBI" id="CHEBI:29950"/>
        <dbReference type="ChEBI" id="CHEBI:50058"/>
        <dbReference type="ChEBI" id="CHEBI:57844"/>
        <dbReference type="ChEBI" id="CHEBI:58772"/>
        <dbReference type="EC" id="1.8.4.11"/>
    </reaction>
</comment>
<dbReference type="InterPro" id="IPR036509">
    <property type="entry name" value="Met_Sox_Rdtase_MsrA_sf"/>
</dbReference>
<dbReference type="EMBL" id="GL996501">
    <property type="protein sequence ID" value="EGW33644.1"/>
    <property type="molecule type" value="Genomic_DNA"/>
</dbReference>
<reference evidence="8 9" key="1">
    <citation type="journal article" date="2011" name="Proc. Natl. Acad. Sci. U.S.A.">
        <title>Comparative genomics of xylose-fermenting fungi for enhanced biofuel production.</title>
        <authorList>
            <person name="Wohlbach D.J."/>
            <person name="Kuo A."/>
            <person name="Sato T.K."/>
            <person name="Potts K.M."/>
            <person name="Salamov A.A."/>
            <person name="LaButti K.M."/>
            <person name="Sun H."/>
            <person name="Clum A."/>
            <person name="Pangilinan J.L."/>
            <person name="Lindquist E.A."/>
            <person name="Lucas S."/>
            <person name="Lapidus A."/>
            <person name="Jin M."/>
            <person name="Gunawan C."/>
            <person name="Balan V."/>
            <person name="Dale B.E."/>
            <person name="Jeffries T.W."/>
            <person name="Zinkel R."/>
            <person name="Barry K.W."/>
            <person name="Grigoriev I.V."/>
            <person name="Gasch A.P."/>
        </authorList>
    </citation>
    <scope>NUCLEOTIDE SEQUENCE [LARGE SCALE GENOMIC DNA]</scope>
    <source>
        <strain evidence="9">NRRL Y-27907 / 11-Y1</strain>
    </source>
</reference>
<evidence type="ECO:0000256" key="1">
    <source>
        <dbReference type="ARBA" id="ARBA00005591"/>
    </source>
</evidence>
<accession>G3AKU3</accession>
<dbReference type="SUPFAM" id="SSF55068">
    <property type="entry name" value="Peptide methionine sulfoxide reductase"/>
    <property type="match status" value="1"/>
</dbReference>
<dbReference type="Gene3D" id="3.30.1060.10">
    <property type="entry name" value="Peptide methionine sulphoxide reductase MsrA"/>
    <property type="match status" value="1"/>
</dbReference>
<dbReference type="FunFam" id="3.30.1060.10:FF:000006">
    <property type="entry name" value="Peptide methionine sulfoxide reductase"/>
    <property type="match status" value="1"/>
</dbReference>
<dbReference type="InParanoid" id="G3AKU3"/>
<dbReference type="PANTHER" id="PTHR43774:SF1">
    <property type="entry name" value="PEPTIDE METHIONINE SULFOXIDE REDUCTASE MSRA 2"/>
    <property type="match status" value="1"/>
</dbReference>
<dbReference type="GO" id="GO:0034599">
    <property type="term" value="P:cellular response to oxidative stress"/>
    <property type="evidence" value="ECO:0007669"/>
    <property type="project" value="EnsemblFungi"/>
</dbReference>
<name>G3AKU3_SPAPN</name>
<dbReference type="AlphaFoldDB" id="G3AKU3"/>
<organism evidence="9">
    <name type="scientific">Spathaspora passalidarum (strain NRRL Y-27907 / 11-Y1)</name>
    <dbReference type="NCBI Taxonomy" id="619300"/>
    <lineage>
        <taxon>Eukaryota</taxon>
        <taxon>Fungi</taxon>
        <taxon>Dikarya</taxon>
        <taxon>Ascomycota</taxon>
        <taxon>Saccharomycotina</taxon>
        <taxon>Pichiomycetes</taxon>
        <taxon>Debaryomycetaceae</taxon>
        <taxon>Spathaspora</taxon>
    </lineage>
</organism>
<dbReference type="GO" id="GO:0005737">
    <property type="term" value="C:cytoplasm"/>
    <property type="evidence" value="ECO:0007669"/>
    <property type="project" value="EnsemblFungi"/>
</dbReference>
<dbReference type="InterPro" id="IPR002569">
    <property type="entry name" value="Met_Sox_Rdtase_MsrA_dom"/>
</dbReference>
<evidence type="ECO:0000313" key="9">
    <source>
        <dbReference type="Proteomes" id="UP000000709"/>
    </source>
</evidence>
<dbReference type="eggNOG" id="KOG1635">
    <property type="taxonomic scope" value="Eukaryota"/>
</dbReference>
<protein>
    <recommendedName>
        <fullName evidence="2">peptide-methionine (S)-S-oxide reductase</fullName>
        <ecNumber evidence="2">1.8.4.11</ecNumber>
    </recommendedName>
    <alternativeName>
        <fullName evidence="4">Peptide-methionine (S)-S-oxide reductase</fullName>
    </alternativeName>
</protein>
<dbReference type="Pfam" id="PF01625">
    <property type="entry name" value="PMSR"/>
    <property type="match status" value="1"/>
</dbReference>
<dbReference type="HOGENOM" id="CLU_031040_10_2_1"/>
<dbReference type="NCBIfam" id="TIGR00401">
    <property type="entry name" value="msrA"/>
    <property type="match status" value="1"/>
</dbReference>
<feature type="domain" description="Peptide methionine sulphoxide reductase MsrA" evidence="7">
    <location>
        <begin position="19"/>
        <end position="175"/>
    </location>
</feature>
<comment type="similarity">
    <text evidence="1">Belongs to the MsrA Met sulfoxide reductase family.</text>
</comment>
<keyword evidence="9" id="KW-1185">Reference proteome</keyword>
<evidence type="ECO:0000256" key="5">
    <source>
        <dbReference type="ARBA" id="ARBA00047806"/>
    </source>
</evidence>
<dbReference type="OMA" id="LFWESHD"/>
<keyword evidence="3" id="KW-0560">Oxidoreductase</keyword>
<evidence type="ECO:0000256" key="3">
    <source>
        <dbReference type="ARBA" id="ARBA00023002"/>
    </source>
</evidence>
<gene>
    <name evidence="8" type="ORF">SPAPADRAFT_60979</name>
</gene>
<comment type="catalytic activity">
    <reaction evidence="5">
        <text>L-methionyl-[protein] + [thioredoxin]-disulfide + H2O = L-methionyl-(S)-S-oxide-[protein] + [thioredoxin]-dithiol</text>
        <dbReference type="Rhea" id="RHEA:14217"/>
        <dbReference type="Rhea" id="RHEA-COMP:10698"/>
        <dbReference type="Rhea" id="RHEA-COMP:10700"/>
        <dbReference type="Rhea" id="RHEA-COMP:12313"/>
        <dbReference type="Rhea" id="RHEA-COMP:12315"/>
        <dbReference type="ChEBI" id="CHEBI:15377"/>
        <dbReference type="ChEBI" id="CHEBI:16044"/>
        <dbReference type="ChEBI" id="CHEBI:29950"/>
        <dbReference type="ChEBI" id="CHEBI:44120"/>
        <dbReference type="ChEBI" id="CHEBI:50058"/>
        <dbReference type="EC" id="1.8.4.11"/>
    </reaction>
</comment>
<dbReference type="STRING" id="619300.G3AKU3"/>
<dbReference type="PANTHER" id="PTHR43774">
    <property type="entry name" value="PEPTIDE METHIONINE SULFOXIDE REDUCTASE"/>
    <property type="match status" value="1"/>
</dbReference>
<dbReference type="RefSeq" id="XP_007375159.1">
    <property type="nucleotide sequence ID" value="XM_007375097.1"/>
</dbReference>
<evidence type="ECO:0000256" key="4">
    <source>
        <dbReference type="ARBA" id="ARBA00030643"/>
    </source>
</evidence>
<evidence type="ECO:0000259" key="7">
    <source>
        <dbReference type="Pfam" id="PF01625"/>
    </source>
</evidence>
<evidence type="ECO:0000313" key="8">
    <source>
        <dbReference type="EMBL" id="EGW33644.1"/>
    </source>
</evidence>
<dbReference type="OrthoDB" id="77405at2759"/>
<dbReference type="HAMAP" id="MF_01401">
    <property type="entry name" value="MsrA"/>
    <property type="match status" value="1"/>
</dbReference>
<dbReference type="GO" id="GO:0008113">
    <property type="term" value="F:peptide-methionine (S)-S-oxide reductase activity"/>
    <property type="evidence" value="ECO:0007669"/>
    <property type="project" value="UniProtKB-EC"/>
</dbReference>
<dbReference type="Proteomes" id="UP000000709">
    <property type="component" value="Unassembled WGS sequence"/>
</dbReference>
<proteinExistence type="inferred from homology"/>
<evidence type="ECO:0000256" key="6">
    <source>
        <dbReference type="ARBA" id="ARBA00048782"/>
    </source>
</evidence>
<dbReference type="EC" id="1.8.4.11" evidence="2"/>